<accession>K0TER6</accession>
<feature type="compositionally biased region" description="Basic residues" evidence="1">
    <location>
        <begin position="255"/>
        <end position="269"/>
    </location>
</feature>
<feature type="compositionally biased region" description="Basic residues" evidence="1">
    <location>
        <begin position="330"/>
        <end position="339"/>
    </location>
</feature>
<feature type="compositionally biased region" description="Basic and acidic residues" evidence="1">
    <location>
        <begin position="113"/>
        <end position="122"/>
    </location>
</feature>
<feature type="region of interest" description="Disordered" evidence="1">
    <location>
        <begin position="237"/>
        <end position="391"/>
    </location>
</feature>
<keyword evidence="3" id="KW-1185">Reference proteome</keyword>
<feature type="compositionally biased region" description="Basic and acidic residues" evidence="1">
    <location>
        <begin position="300"/>
        <end position="313"/>
    </location>
</feature>
<dbReference type="Proteomes" id="UP000266841">
    <property type="component" value="Unassembled WGS sequence"/>
</dbReference>
<organism evidence="2 3">
    <name type="scientific">Thalassiosira oceanica</name>
    <name type="common">Marine diatom</name>
    <dbReference type="NCBI Taxonomy" id="159749"/>
    <lineage>
        <taxon>Eukaryota</taxon>
        <taxon>Sar</taxon>
        <taxon>Stramenopiles</taxon>
        <taxon>Ochrophyta</taxon>
        <taxon>Bacillariophyta</taxon>
        <taxon>Coscinodiscophyceae</taxon>
        <taxon>Thalassiosirophycidae</taxon>
        <taxon>Thalassiosirales</taxon>
        <taxon>Thalassiosiraceae</taxon>
        <taxon>Thalassiosira</taxon>
    </lineage>
</organism>
<feature type="compositionally biased region" description="Basic and acidic residues" evidence="1">
    <location>
        <begin position="278"/>
        <end position="291"/>
    </location>
</feature>
<dbReference type="AlphaFoldDB" id="K0TER6"/>
<protein>
    <submittedName>
        <fullName evidence="2">Uncharacterized protein</fullName>
    </submittedName>
</protein>
<reference evidence="2 3" key="1">
    <citation type="journal article" date="2012" name="Genome Biol.">
        <title>Genome and low-iron response of an oceanic diatom adapted to chronic iron limitation.</title>
        <authorList>
            <person name="Lommer M."/>
            <person name="Specht M."/>
            <person name="Roy A.S."/>
            <person name="Kraemer L."/>
            <person name="Andreson R."/>
            <person name="Gutowska M.A."/>
            <person name="Wolf J."/>
            <person name="Bergner S.V."/>
            <person name="Schilhabel M.B."/>
            <person name="Klostermeier U.C."/>
            <person name="Beiko R.G."/>
            <person name="Rosenstiel P."/>
            <person name="Hippler M."/>
            <person name="Laroche J."/>
        </authorList>
    </citation>
    <scope>NUCLEOTIDE SEQUENCE [LARGE SCALE GENOMIC DNA]</scope>
    <source>
        <strain evidence="2 3">CCMP1005</strain>
    </source>
</reference>
<sequence>MWGFGGMMGGGAPLPSRFEEQYHCYSAAVADKAHLEVRALSGSSGFHARSPHFTHHAFASFTLNSSVSGGFRYFRGGCIKCSIDGHSWWQLRLDSLSCFVPLSLLLLVDPRTNSDRTARRQDPAAAVGVRHPGPPPGRLPDALPAAVLGQGHADTLRRAGVHRRGGQLRRALLDDAEPPNRGGFRPDRHERQPAQGELRQVPGAARRLPRDIQPPRRARARPAELLVHHEGRRDLRPVQLQELPLRDQGGQAAGRRVHHRDGLQRRLRRAGGVQGADAGEHPGELGTEHGQLEPGEPEEAERVRARGAKEQRVPEPVGVGSVERQGRGRGAGRGRHAHRRREDRPARRGRGRELVDGPPSPRDARVADRGDGRAAQRRHRGPVAGSWTTGL</sequence>
<evidence type="ECO:0000256" key="1">
    <source>
        <dbReference type="SAM" id="MobiDB-lite"/>
    </source>
</evidence>
<feature type="compositionally biased region" description="Basic and acidic residues" evidence="1">
    <location>
        <begin position="362"/>
        <end position="374"/>
    </location>
</feature>
<dbReference type="EMBL" id="AGNL01010553">
    <property type="protein sequence ID" value="EJK69032.1"/>
    <property type="molecule type" value="Genomic_DNA"/>
</dbReference>
<proteinExistence type="predicted"/>
<feature type="region of interest" description="Disordered" evidence="1">
    <location>
        <begin position="113"/>
        <end position="136"/>
    </location>
</feature>
<feature type="compositionally biased region" description="Basic and acidic residues" evidence="1">
    <location>
        <begin position="340"/>
        <end position="355"/>
    </location>
</feature>
<evidence type="ECO:0000313" key="3">
    <source>
        <dbReference type="Proteomes" id="UP000266841"/>
    </source>
</evidence>
<evidence type="ECO:0000313" key="2">
    <source>
        <dbReference type="EMBL" id="EJK69032.1"/>
    </source>
</evidence>
<gene>
    <name evidence="2" type="ORF">THAOC_09751</name>
</gene>
<name>K0TER6_THAOC</name>
<comment type="caution">
    <text evidence="2">The sequence shown here is derived from an EMBL/GenBank/DDBJ whole genome shotgun (WGS) entry which is preliminary data.</text>
</comment>
<feature type="region of interest" description="Disordered" evidence="1">
    <location>
        <begin position="161"/>
        <end position="223"/>
    </location>
</feature>
<dbReference type="OrthoDB" id="422728at2759"/>